<dbReference type="GO" id="GO:0016740">
    <property type="term" value="F:transferase activity"/>
    <property type="evidence" value="ECO:0007669"/>
    <property type="project" value="UniProtKB-KW"/>
</dbReference>
<gene>
    <name evidence="2" type="ORF">EDD73_106134</name>
</gene>
<protein>
    <submittedName>
        <fullName evidence="2">Polysaccharide pyruvyl transferase CsaB</fullName>
    </submittedName>
</protein>
<accession>A0A4R2RMM5</accession>
<name>A0A4R2RMM5_9FIRM</name>
<keyword evidence="3" id="KW-1185">Reference proteome</keyword>
<organism evidence="2 3">
    <name type="scientific">Heliophilum fasciatum</name>
    <dbReference type="NCBI Taxonomy" id="35700"/>
    <lineage>
        <taxon>Bacteria</taxon>
        <taxon>Bacillati</taxon>
        <taxon>Bacillota</taxon>
        <taxon>Clostridia</taxon>
        <taxon>Eubacteriales</taxon>
        <taxon>Heliobacteriaceae</taxon>
        <taxon>Heliophilum</taxon>
    </lineage>
</organism>
<dbReference type="OrthoDB" id="3199616at2"/>
<dbReference type="SUPFAM" id="SSF53756">
    <property type="entry name" value="UDP-Glycosyltransferase/glycogen phosphorylase"/>
    <property type="match status" value="1"/>
</dbReference>
<feature type="domain" description="Polysaccharide pyruvyl transferase" evidence="1">
    <location>
        <begin position="14"/>
        <end position="289"/>
    </location>
</feature>
<comment type="caution">
    <text evidence="2">The sequence shown here is derived from an EMBL/GenBank/DDBJ whole genome shotgun (WGS) entry which is preliminary data.</text>
</comment>
<dbReference type="Pfam" id="PF04230">
    <property type="entry name" value="PS_pyruv_trans"/>
    <property type="match status" value="1"/>
</dbReference>
<dbReference type="InterPro" id="IPR019896">
    <property type="entry name" value="Polysacch_pyruvyl_Trfase_CsaB"/>
</dbReference>
<dbReference type="PANTHER" id="PTHR36836">
    <property type="entry name" value="COLANIC ACID BIOSYNTHESIS PROTEIN WCAK"/>
    <property type="match status" value="1"/>
</dbReference>
<dbReference type="PANTHER" id="PTHR36836:SF1">
    <property type="entry name" value="COLANIC ACID BIOSYNTHESIS PROTEIN WCAK"/>
    <property type="match status" value="1"/>
</dbReference>
<evidence type="ECO:0000313" key="2">
    <source>
        <dbReference type="EMBL" id="TCP65250.1"/>
    </source>
</evidence>
<sequence length="360" mass="39919">MSTVVLSGYFGYENAGDEALLKAMIAALRRRRPNLEIIVLSGQPEATAKAYQVKAVYRYNPIAVLTSLLRADLVISGGGSLLQDVTGPLTVPYYLLVVAMAALLGRKAMFYAQGIGPVNGRLAQWMIRHVANRIDLITLRDAASRERLQEMGVTRPPVHITADPVFALPPWDGIEAGEPASPPEAIFCLRRWSAHDAMEKACMELARYLLERGWQVTFLPMHAQQDVPISQEMGRRLDHPRVRVLDHDLNFEHALQLIARSSLMVGVRLHALLFATLVSVPVLGIAYDPKVSGFLAELERPAFGDTHPLTGEGLIAEVRRIEQNMAEERRLAMNGARRLKAKAEQNAILAIDLMEGRRPE</sequence>
<proteinExistence type="predicted"/>
<dbReference type="RefSeq" id="WP_131918660.1">
    <property type="nucleotide sequence ID" value="NZ_JAOQNU010000006.1"/>
</dbReference>
<evidence type="ECO:0000313" key="3">
    <source>
        <dbReference type="Proteomes" id="UP000294813"/>
    </source>
</evidence>
<dbReference type="Proteomes" id="UP000294813">
    <property type="component" value="Unassembled WGS sequence"/>
</dbReference>
<dbReference type="InterPro" id="IPR007345">
    <property type="entry name" value="Polysacch_pyruvyl_Trfase"/>
</dbReference>
<dbReference type="AlphaFoldDB" id="A0A4R2RMM5"/>
<evidence type="ECO:0000259" key="1">
    <source>
        <dbReference type="Pfam" id="PF04230"/>
    </source>
</evidence>
<dbReference type="EMBL" id="SLXT01000006">
    <property type="protein sequence ID" value="TCP65250.1"/>
    <property type="molecule type" value="Genomic_DNA"/>
</dbReference>
<dbReference type="NCBIfam" id="TIGR03609">
    <property type="entry name" value="S_layer_CsaB"/>
    <property type="match status" value="1"/>
</dbReference>
<keyword evidence="2" id="KW-0808">Transferase</keyword>
<reference evidence="2 3" key="1">
    <citation type="submission" date="2019-03" db="EMBL/GenBank/DDBJ databases">
        <title>Genomic Encyclopedia of Type Strains, Phase IV (KMG-IV): sequencing the most valuable type-strain genomes for metagenomic binning, comparative biology and taxonomic classification.</title>
        <authorList>
            <person name="Goeker M."/>
        </authorList>
    </citation>
    <scope>NUCLEOTIDE SEQUENCE [LARGE SCALE GENOMIC DNA]</scope>
    <source>
        <strain evidence="2 3">DSM 11170</strain>
    </source>
</reference>
<dbReference type="Gene3D" id="3.40.50.2000">
    <property type="entry name" value="Glycogen Phosphorylase B"/>
    <property type="match status" value="1"/>
</dbReference>